<dbReference type="InterPro" id="IPR000835">
    <property type="entry name" value="HTH_MarR-typ"/>
</dbReference>
<dbReference type="EMBL" id="FQWV01000001">
    <property type="protein sequence ID" value="SHG40232.1"/>
    <property type="molecule type" value="Genomic_DNA"/>
</dbReference>
<dbReference type="InterPro" id="IPR001845">
    <property type="entry name" value="HTH_ArsR_DNA-bd_dom"/>
</dbReference>
<dbReference type="SUPFAM" id="SSF46785">
    <property type="entry name" value="Winged helix' DNA-binding domain"/>
    <property type="match status" value="1"/>
</dbReference>
<accession>A0A1M5JI59</accession>
<dbReference type="Pfam" id="PF12802">
    <property type="entry name" value="MarR_2"/>
    <property type="match status" value="1"/>
</dbReference>
<gene>
    <name evidence="3" type="ORF">SAMN05443636_0118</name>
</gene>
<feature type="region of interest" description="Disordered" evidence="1">
    <location>
        <begin position="39"/>
        <end position="60"/>
    </location>
</feature>
<evidence type="ECO:0000313" key="3">
    <source>
        <dbReference type="EMBL" id="SHG40232.1"/>
    </source>
</evidence>
<protein>
    <submittedName>
        <fullName evidence="3">Predicted transcriptional regulator</fullName>
    </submittedName>
</protein>
<dbReference type="Proteomes" id="UP000184357">
    <property type="component" value="Unassembled WGS sequence"/>
</dbReference>
<dbReference type="Gene3D" id="1.10.10.10">
    <property type="entry name" value="Winged helix-like DNA-binding domain superfamily/Winged helix DNA-binding domain"/>
    <property type="match status" value="1"/>
</dbReference>
<dbReference type="RefSeq" id="WP_073306453.1">
    <property type="nucleotide sequence ID" value="NZ_FQWV01000001.1"/>
</dbReference>
<dbReference type="InterPro" id="IPR036388">
    <property type="entry name" value="WH-like_DNA-bd_sf"/>
</dbReference>
<evidence type="ECO:0000259" key="2">
    <source>
        <dbReference type="SMART" id="SM00418"/>
    </source>
</evidence>
<reference evidence="3 4" key="1">
    <citation type="submission" date="2016-11" db="EMBL/GenBank/DDBJ databases">
        <authorList>
            <person name="Jaros S."/>
            <person name="Januszkiewicz K."/>
            <person name="Wedrychowicz H."/>
        </authorList>
    </citation>
    <scope>NUCLEOTIDE SEQUENCE [LARGE SCALE GENOMIC DNA]</scope>
    <source>
        <strain evidence="3 4">DSM 9297</strain>
    </source>
</reference>
<dbReference type="PROSITE" id="PS51257">
    <property type="entry name" value="PROKAR_LIPOPROTEIN"/>
    <property type="match status" value="1"/>
</dbReference>
<dbReference type="GO" id="GO:0003700">
    <property type="term" value="F:DNA-binding transcription factor activity"/>
    <property type="evidence" value="ECO:0007669"/>
    <property type="project" value="InterPro"/>
</dbReference>
<evidence type="ECO:0000256" key="1">
    <source>
        <dbReference type="SAM" id="MobiDB-lite"/>
    </source>
</evidence>
<feature type="domain" description="HTH arsR-type" evidence="2">
    <location>
        <begin position="71"/>
        <end position="154"/>
    </location>
</feature>
<sequence length="192" mass="20643">MSHRDDDTRLFECDDCGALSVGSGGISCCGSAMAQIDSAGDAGSGRDPADDRDSAAAEPIPEPALDDLLRVVFGMSPAELDVCLCVMEGGTLTVAELTDRVDYDRSVVARHLNHLASLGVVKKRRQILDRGGDVYAYSPEPPEAVRRRFHEVFLSWAATATDKIDELSREKVEGIADADAGSATQWTVFREP</sequence>
<dbReference type="OrthoDB" id="51378at2157"/>
<dbReference type="AlphaFoldDB" id="A0A1M5JI59"/>
<evidence type="ECO:0000313" key="4">
    <source>
        <dbReference type="Proteomes" id="UP000184357"/>
    </source>
</evidence>
<dbReference type="SMART" id="SM00418">
    <property type="entry name" value="HTH_ARSR"/>
    <property type="match status" value="1"/>
</dbReference>
<organism evidence="3 4">
    <name type="scientific">Halobaculum gomorrense</name>
    <dbReference type="NCBI Taxonomy" id="43928"/>
    <lineage>
        <taxon>Archaea</taxon>
        <taxon>Methanobacteriati</taxon>
        <taxon>Methanobacteriota</taxon>
        <taxon>Stenosarchaea group</taxon>
        <taxon>Halobacteria</taxon>
        <taxon>Halobacteriales</taxon>
        <taxon>Haloferacaceae</taxon>
        <taxon>Halobaculum</taxon>
    </lineage>
</organism>
<keyword evidence="4" id="KW-1185">Reference proteome</keyword>
<dbReference type="InterPro" id="IPR036390">
    <property type="entry name" value="WH_DNA-bd_sf"/>
</dbReference>
<name>A0A1M5JI59_9EURY</name>
<proteinExistence type="predicted"/>